<gene>
    <name evidence="1" type="ORF">S03H2_17718</name>
</gene>
<feature type="non-terminal residue" evidence="1">
    <location>
        <position position="46"/>
    </location>
</feature>
<organism evidence="1">
    <name type="scientific">marine sediment metagenome</name>
    <dbReference type="NCBI Taxonomy" id="412755"/>
    <lineage>
        <taxon>unclassified sequences</taxon>
        <taxon>metagenomes</taxon>
        <taxon>ecological metagenomes</taxon>
    </lineage>
</organism>
<dbReference type="AlphaFoldDB" id="X1ELA8"/>
<proteinExistence type="predicted"/>
<reference evidence="1" key="1">
    <citation type="journal article" date="2014" name="Front. Microbiol.">
        <title>High frequency of phylogenetically diverse reductive dehalogenase-homologous genes in deep subseafloor sedimentary metagenomes.</title>
        <authorList>
            <person name="Kawai M."/>
            <person name="Futagami T."/>
            <person name="Toyoda A."/>
            <person name="Takaki Y."/>
            <person name="Nishi S."/>
            <person name="Hori S."/>
            <person name="Arai W."/>
            <person name="Tsubouchi T."/>
            <person name="Morono Y."/>
            <person name="Uchiyama I."/>
            <person name="Ito T."/>
            <person name="Fujiyama A."/>
            <person name="Inagaki F."/>
            <person name="Takami H."/>
        </authorList>
    </citation>
    <scope>NUCLEOTIDE SEQUENCE</scope>
    <source>
        <strain evidence="1">Expedition CK06-06</strain>
    </source>
</reference>
<protein>
    <submittedName>
        <fullName evidence="1">Uncharacterized protein</fullName>
    </submittedName>
</protein>
<accession>X1ELA8</accession>
<comment type="caution">
    <text evidence="1">The sequence shown here is derived from an EMBL/GenBank/DDBJ whole genome shotgun (WGS) entry which is preliminary data.</text>
</comment>
<sequence length="46" mass="5191">MDSHKTLLDQFNGHFERINAELSRTFNSLVSLTEVIGNHSFLGEGK</sequence>
<dbReference type="EMBL" id="BARU01009157">
    <property type="protein sequence ID" value="GAH33372.1"/>
    <property type="molecule type" value="Genomic_DNA"/>
</dbReference>
<name>X1ELA8_9ZZZZ</name>
<evidence type="ECO:0000313" key="1">
    <source>
        <dbReference type="EMBL" id="GAH33372.1"/>
    </source>
</evidence>